<dbReference type="PROSITE" id="PS51459">
    <property type="entry name" value="FIDO"/>
    <property type="match status" value="1"/>
</dbReference>
<dbReference type="InterPro" id="IPR003812">
    <property type="entry name" value="Fido"/>
</dbReference>
<evidence type="ECO:0000259" key="1">
    <source>
        <dbReference type="PROSITE" id="PS51459"/>
    </source>
</evidence>
<dbReference type="RefSeq" id="WP_209590681.1">
    <property type="nucleotide sequence ID" value="NZ_JAGGMV010000001.1"/>
</dbReference>
<dbReference type="InterPro" id="IPR036390">
    <property type="entry name" value="WH_DNA-bd_sf"/>
</dbReference>
<gene>
    <name evidence="2" type="ORF">J3E07_000627</name>
</gene>
<feature type="domain" description="Fido" evidence="1">
    <location>
        <begin position="213"/>
        <end position="368"/>
    </location>
</feature>
<comment type="caution">
    <text evidence="2">The sequence shown here is derived from an EMBL/GenBank/DDBJ whole genome shotgun (WGS) entry which is preliminary data.</text>
</comment>
<dbReference type="AlphaFoldDB" id="A0A8J7RN31"/>
<dbReference type="SUPFAM" id="SSF140931">
    <property type="entry name" value="Fic-like"/>
    <property type="match status" value="1"/>
</dbReference>
<reference evidence="2" key="1">
    <citation type="submission" date="2021-03" db="EMBL/GenBank/DDBJ databases">
        <title>Genomic Encyclopedia of Type Strains, Phase IV (KMG-V): Genome sequencing to study the core and pangenomes of soil and plant-associated prokaryotes.</title>
        <authorList>
            <person name="Whitman W."/>
        </authorList>
    </citation>
    <scope>NUCLEOTIDE SEQUENCE</scope>
    <source>
        <strain evidence="2">C4</strain>
    </source>
</reference>
<dbReference type="InterPro" id="IPR036597">
    <property type="entry name" value="Fido-like_dom_sf"/>
</dbReference>
<accession>A0A8J7RN31</accession>
<proteinExistence type="predicted"/>
<evidence type="ECO:0000313" key="2">
    <source>
        <dbReference type="EMBL" id="MBP2201229.1"/>
    </source>
</evidence>
<dbReference type="InterPro" id="IPR040198">
    <property type="entry name" value="Fido_containing"/>
</dbReference>
<organism evidence="2 3">
    <name type="scientific">Methanococcus voltae</name>
    <dbReference type="NCBI Taxonomy" id="2188"/>
    <lineage>
        <taxon>Archaea</taxon>
        <taxon>Methanobacteriati</taxon>
        <taxon>Methanobacteriota</taxon>
        <taxon>Methanomada group</taxon>
        <taxon>Methanococci</taxon>
        <taxon>Methanococcales</taxon>
        <taxon>Methanococcaceae</taxon>
        <taxon>Methanococcus</taxon>
    </lineage>
</organism>
<dbReference type="Gene3D" id="1.10.3290.10">
    <property type="entry name" value="Fido-like domain"/>
    <property type="match status" value="1"/>
</dbReference>
<dbReference type="Pfam" id="PF02661">
    <property type="entry name" value="Fic"/>
    <property type="match status" value="1"/>
</dbReference>
<dbReference type="EMBL" id="JAGGMV010000001">
    <property type="protein sequence ID" value="MBP2201229.1"/>
    <property type="molecule type" value="Genomic_DNA"/>
</dbReference>
<name>A0A8J7RN31_METVO</name>
<sequence>MKIPEKPPNMLDLMSDFGLNTKNGINLNANDDKKFKLDFLNVLKYFNLINSILKGEELNVPEKEKEILLNVNYVHWDDLKYKSFSMDKKEIWLILQLLRAFKFQNFKIKEYSFKYCLTNTLLKRIHEIDKATFGEMNVGLKNVNEKYKKKYLINSLIEEAIASSQIEGATTTRKKAKEMILQQKKPTNNSEKMIYNGYITMEYIYENIINEQLTPEVILELHRSITEDTLDDKKDEIQYRDNDEIVVGDNLDVGITYHTPPKYAEIPGLMEEFCNFANSDEDGYFIPPIIKGVILHFLIGYIHPFNDGNGRTARAIFYWYVLSRGYVGFRYTAISRILKNAKKKYAKAYLYSETDENDLTYFINYNLDAIEKSIEEMNNYISRREKELVDIGEEFYENTALNSRQADIIRYFYNNPEKYITIKEIQNMFFVAYDTARNDLELLVENNKIMKRKNGKKFEYISILNKS</sequence>
<dbReference type="PANTHER" id="PTHR13504">
    <property type="entry name" value="FIDO DOMAIN-CONTAINING PROTEIN DDB_G0283145"/>
    <property type="match status" value="1"/>
</dbReference>
<dbReference type="SUPFAM" id="SSF46785">
    <property type="entry name" value="Winged helix' DNA-binding domain"/>
    <property type="match status" value="1"/>
</dbReference>
<dbReference type="Proteomes" id="UP000740329">
    <property type="component" value="Unassembled WGS sequence"/>
</dbReference>
<dbReference type="PANTHER" id="PTHR13504:SF38">
    <property type="entry name" value="FIDO DOMAIN-CONTAINING PROTEIN"/>
    <property type="match status" value="1"/>
</dbReference>
<evidence type="ECO:0000313" key="3">
    <source>
        <dbReference type="Proteomes" id="UP000740329"/>
    </source>
</evidence>
<protein>
    <submittedName>
        <fullName evidence="2">Fic family protein</fullName>
    </submittedName>
</protein>